<evidence type="ECO:0000313" key="1">
    <source>
        <dbReference type="EMBL" id="KAJ1126777.1"/>
    </source>
</evidence>
<sequence>MYLGGWQVARSMARTRLSDPDSTTATRDEAAPVRIQMRGVVRKSGAPSSNSCSLAQSAYSKHVAESLTPGEDPMFAESLLRTAQAAQTEETDPMLNKQESLAQASNTVAIISSLQQRCKMGVIHSNECVSPAVAGSRGNANLAVNQTEGDVEDLGGETWEIRHDANLIAISLKRTLGAFCSNELPGLCVAQETGNDRVRTA</sequence>
<gene>
    <name evidence="1" type="ORF">NDU88_005183</name>
</gene>
<dbReference type="AlphaFoldDB" id="A0AAV7PEM4"/>
<name>A0AAV7PEM4_PLEWA</name>
<accession>A0AAV7PEM4</accession>
<evidence type="ECO:0000313" key="2">
    <source>
        <dbReference type="Proteomes" id="UP001066276"/>
    </source>
</evidence>
<organism evidence="1 2">
    <name type="scientific">Pleurodeles waltl</name>
    <name type="common">Iberian ribbed newt</name>
    <dbReference type="NCBI Taxonomy" id="8319"/>
    <lineage>
        <taxon>Eukaryota</taxon>
        <taxon>Metazoa</taxon>
        <taxon>Chordata</taxon>
        <taxon>Craniata</taxon>
        <taxon>Vertebrata</taxon>
        <taxon>Euteleostomi</taxon>
        <taxon>Amphibia</taxon>
        <taxon>Batrachia</taxon>
        <taxon>Caudata</taxon>
        <taxon>Salamandroidea</taxon>
        <taxon>Salamandridae</taxon>
        <taxon>Pleurodelinae</taxon>
        <taxon>Pleurodeles</taxon>
    </lineage>
</organism>
<protein>
    <submittedName>
        <fullName evidence="1">Uncharacterized protein</fullName>
    </submittedName>
</protein>
<proteinExistence type="predicted"/>
<dbReference type="Proteomes" id="UP001066276">
    <property type="component" value="Chromosome 7"/>
</dbReference>
<reference evidence="1" key="1">
    <citation type="journal article" date="2022" name="bioRxiv">
        <title>Sequencing and chromosome-scale assembly of the giantPleurodeles waltlgenome.</title>
        <authorList>
            <person name="Brown T."/>
            <person name="Elewa A."/>
            <person name="Iarovenko S."/>
            <person name="Subramanian E."/>
            <person name="Araus A.J."/>
            <person name="Petzold A."/>
            <person name="Susuki M."/>
            <person name="Suzuki K.-i.T."/>
            <person name="Hayashi T."/>
            <person name="Toyoda A."/>
            <person name="Oliveira C."/>
            <person name="Osipova E."/>
            <person name="Leigh N.D."/>
            <person name="Simon A."/>
            <person name="Yun M.H."/>
        </authorList>
    </citation>
    <scope>NUCLEOTIDE SEQUENCE</scope>
    <source>
        <strain evidence="1">20211129_DDA</strain>
        <tissue evidence="1">Liver</tissue>
    </source>
</reference>
<keyword evidence="2" id="KW-1185">Reference proteome</keyword>
<comment type="caution">
    <text evidence="1">The sequence shown here is derived from an EMBL/GenBank/DDBJ whole genome shotgun (WGS) entry which is preliminary data.</text>
</comment>
<dbReference type="EMBL" id="JANPWB010000011">
    <property type="protein sequence ID" value="KAJ1126777.1"/>
    <property type="molecule type" value="Genomic_DNA"/>
</dbReference>